<reference evidence="4 5" key="1">
    <citation type="submission" date="2016-10" db="EMBL/GenBank/DDBJ databases">
        <authorList>
            <person name="de Groot N.N."/>
        </authorList>
    </citation>
    <scope>NUCLEOTIDE SEQUENCE [LARGE SCALE GENOMIC DNA]</scope>
    <source>
        <strain evidence="4 5">DSM 22489</strain>
    </source>
</reference>
<protein>
    <submittedName>
        <fullName evidence="4">Uncharacterized conserved protein YjbJ, UPF0337 family</fullName>
    </submittedName>
</protein>
<dbReference type="SUPFAM" id="SSF69047">
    <property type="entry name" value="Hypothetical protein YjbJ"/>
    <property type="match status" value="1"/>
</dbReference>
<evidence type="ECO:0000256" key="1">
    <source>
        <dbReference type="ARBA" id="ARBA00009129"/>
    </source>
</evidence>
<dbReference type="Gene3D" id="1.10.1470.10">
    <property type="entry name" value="YjbJ"/>
    <property type="match status" value="1"/>
</dbReference>
<feature type="compositionally biased region" description="Basic and acidic residues" evidence="2">
    <location>
        <begin position="56"/>
        <end position="72"/>
    </location>
</feature>
<dbReference type="OrthoDB" id="122890at2"/>
<dbReference type="Proteomes" id="UP000236728">
    <property type="component" value="Unassembled WGS sequence"/>
</dbReference>
<dbReference type="InterPro" id="IPR036629">
    <property type="entry name" value="YjbJ_sf"/>
</dbReference>
<comment type="similarity">
    <text evidence="1">Belongs to the UPF0337 (CsbD) family.</text>
</comment>
<keyword evidence="5" id="KW-1185">Reference proteome</keyword>
<dbReference type="Pfam" id="PF05532">
    <property type="entry name" value="CsbD"/>
    <property type="match status" value="1"/>
</dbReference>
<evidence type="ECO:0000259" key="3">
    <source>
        <dbReference type="Pfam" id="PF05532"/>
    </source>
</evidence>
<dbReference type="EMBL" id="FNVA01000002">
    <property type="protein sequence ID" value="SEF93384.1"/>
    <property type="molecule type" value="Genomic_DNA"/>
</dbReference>
<feature type="domain" description="CsbD-like" evidence="3">
    <location>
        <begin position="10"/>
        <end position="60"/>
    </location>
</feature>
<sequence length="101" mass="11089">MSTTTSESTIKGKFNEVAGRAKQSIGELTNNDSLANEGAAQQIKGHAQQAWGSLEEAAKDTKERHQPEAEAKAHDIREKIVSTAQNVREHVEAFAEKHKNH</sequence>
<gene>
    <name evidence="4" type="ORF">SAMN05421819_1407</name>
</gene>
<evidence type="ECO:0000313" key="5">
    <source>
        <dbReference type="Proteomes" id="UP000236728"/>
    </source>
</evidence>
<name>A0A1H5W1I7_9BACT</name>
<proteinExistence type="inferred from homology"/>
<evidence type="ECO:0000313" key="4">
    <source>
        <dbReference type="EMBL" id="SEF93384.1"/>
    </source>
</evidence>
<accession>A0A1H5W1I7</accession>
<dbReference type="RefSeq" id="WP_103932345.1">
    <property type="nucleotide sequence ID" value="NZ_FNVA01000002.1"/>
</dbReference>
<organism evidence="4 5">
    <name type="scientific">Bryocella elongata</name>
    <dbReference type="NCBI Taxonomy" id="863522"/>
    <lineage>
        <taxon>Bacteria</taxon>
        <taxon>Pseudomonadati</taxon>
        <taxon>Acidobacteriota</taxon>
        <taxon>Terriglobia</taxon>
        <taxon>Terriglobales</taxon>
        <taxon>Acidobacteriaceae</taxon>
        <taxon>Bryocella</taxon>
    </lineage>
</organism>
<dbReference type="InterPro" id="IPR008462">
    <property type="entry name" value="CsbD"/>
</dbReference>
<evidence type="ECO:0000256" key="2">
    <source>
        <dbReference type="SAM" id="MobiDB-lite"/>
    </source>
</evidence>
<feature type="region of interest" description="Disordered" evidence="2">
    <location>
        <begin position="40"/>
        <end position="72"/>
    </location>
</feature>
<dbReference type="AlphaFoldDB" id="A0A1H5W1I7"/>